<dbReference type="HOGENOM" id="CLU_1769228_0_0_1"/>
<reference evidence="1" key="1">
    <citation type="submission" date="2011-04" db="EMBL/GenBank/DDBJ databases">
        <title>Evolution of plant cell wall degrading machinery underlies the functional diversity of forest fungi.</title>
        <authorList>
            <consortium name="US DOE Joint Genome Institute (JGI-PGF)"/>
            <person name="Eastwood D.C."/>
            <person name="Floudas D."/>
            <person name="Binder M."/>
            <person name="Majcherczyk A."/>
            <person name="Schneider P."/>
            <person name="Aerts A."/>
            <person name="Asiegbu F.O."/>
            <person name="Baker S.E."/>
            <person name="Barry K."/>
            <person name="Bendiksby M."/>
            <person name="Blumentritt M."/>
            <person name="Coutinho P.M."/>
            <person name="Cullen D."/>
            <person name="Cullen D."/>
            <person name="Gathman A."/>
            <person name="Goodell B."/>
            <person name="Henrissat B."/>
            <person name="Ihrmark K."/>
            <person name="Kauserud H."/>
            <person name="Kohler A."/>
            <person name="LaButti K."/>
            <person name="Lapidus A."/>
            <person name="Lavin J.L."/>
            <person name="Lee Y.-H."/>
            <person name="Lindquist E."/>
            <person name="Lilly W."/>
            <person name="Lucas S."/>
            <person name="Morin E."/>
            <person name="Murat C."/>
            <person name="Oguiza J.A."/>
            <person name="Park J."/>
            <person name="Pisabarro A.G."/>
            <person name="Riley R."/>
            <person name="Rosling A."/>
            <person name="Salamov A."/>
            <person name="Schmidt O."/>
            <person name="Schmutz J."/>
            <person name="Skrede I."/>
            <person name="Stenlid J."/>
            <person name="Wiebenga A."/>
            <person name="Xie X."/>
            <person name="Kues U."/>
            <person name="Hibbett D.S."/>
            <person name="Hoffmeister D."/>
            <person name="Hogberg N."/>
            <person name="Martin F."/>
            <person name="Grigoriev I.V."/>
            <person name="Watkinson S.C."/>
        </authorList>
    </citation>
    <scope>NUCLEOTIDE SEQUENCE</scope>
    <source>
        <strain evidence="1">S7.9</strain>
    </source>
</reference>
<sequence>MSATAEHIATIAVEDNPRTLFKGDNSEHWATESGELFAMTFPAILDFNTNFSRLGPYFSIRSLKPFPVRTMKKVKAVYSLCPIPDIKNHPELAIQCSAQAFRTLICLCDKVEQQRNKEKATASAPKATVQIPLKVIDYSGKVLPIGKSPTCPTHRDGTGT</sequence>
<proteinExistence type="predicted"/>
<gene>
    <name evidence="1" type="ORF">SERLADRAFT_410998</name>
</gene>
<dbReference type="EMBL" id="GL945440">
    <property type="protein sequence ID" value="EGO20710.1"/>
    <property type="molecule type" value="Genomic_DNA"/>
</dbReference>
<accession>F8P8F4</accession>
<name>F8P8F4_SERL9</name>
<dbReference type="KEGG" id="sla:SERLADRAFT_410998"/>
<organism>
    <name type="scientific">Serpula lacrymans var. lacrymans (strain S7.9)</name>
    <name type="common">Dry rot fungus</name>
    <dbReference type="NCBI Taxonomy" id="578457"/>
    <lineage>
        <taxon>Eukaryota</taxon>
        <taxon>Fungi</taxon>
        <taxon>Dikarya</taxon>
        <taxon>Basidiomycota</taxon>
        <taxon>Agaricomycotina</taxon>
        <taxon>Agaricomycetes</taxon>
        <taxon>Agaricomycetidae</taxon>
        <taxon>Boletales</taxon>
        <taxon>Coniophorineae</taxon>
        <taxon>Serpulaceae</taxon>
        <taxon>Serpula</taxon>
    </lineage>
</organism>
<protein>
    <submittedName>
        <fullName evidence="1">Uncharacterized protein</fullName>
    </submittedName>
</protein>
<dbReference type="GeneID" id="18812910"/>
<dbReference type="OrthoDB" id="2690420at2759"/>
<evidence type="ECO:0000313" key="1">
    <source>
        <dbReference type="EMBL" id="EGO20710.1"/>
    </source>
</evidence>
<dbReference type="AlphaFoldDB" id="F8P8F4"/>
<dbReference type="RefSeq" id="XP_007322676.1">
    <property type="nucleotide sequence ID" value="XM_007322614.1"/>
</dbReference>
<dbReference type="Proteomes" id="UP000008064">
    <property type="component" value="Unassembled WGS sequence"/>
</dbReference>